<proteinExistence type="predicted"/>
<feature type="non-terminal residue" evidence="1">
    <location>
        <position position="62"/>
    </location>
</feature>
<comment type="caution">
    <text evidence="1">The sequence shown here is derived from an EMBL/GenBank/DDBJ whole genome shotgun (WGS) entry which is preliminary data.</text>
</comment>
<organism evidence="1 2">
    <name type="scientific">Funneliformis geosporum</name>
    <dbReference type="NCBI Taxonomy" id="1117311"/>
    <lineage>
        <taxon>Eukaryota</taxon>
        <taxon>Fungi</taxon>
        <taxon>Fungi incertae sedis</taxon>
        <taxon>Mucoromycota</taxon>
        <taxon>Glomeromycotina</taxon>
        <taxon>Glomeromycetes</taxon>
        <taxon>Glomerales</taxon>
        <taxon>Glomeraceae</taxon>
        <taxon>Funneliformis</taxon>
    </lineage>
</organism>
<reference evidence="1" key="1">
    <citation type="submission" date="2022-08" db="EMBL/GenBank/DDBJ databases">
        <authorList>
            <person name="Kallberg Y."/>
            <person name="Tangrot J."/>
            <person name="Rosling A."/>
        </authorList>
    </citation>
    <scope>NUCLEOTIDE SEQUENCE</scope>
    <source>
        <strain evidence="1">Wild A</strain>
    </source>
</reference>
<evidence type="ECO:0000313" key="2">
    <source>
        <dbReference type="Proteomes" id="UP001153678"/>
    </source>
</evidence>
<sequence length="62" mass="7229">MQKDNDKEIRKDGNNLANLYLTEDEWSGIEELVFILYPFFQATKFLSGATYSTLSIFYPTIK</sequence>
<name>A0A9W4T1K8_9GLOM</name>
<keyword evidence="2" id="KW-1185">Reference proteome</keyword>
<evidence type="ECO:0000313" key="1">
    <source>
        <dbReference type="EMBL" id="CAI2189438.1"/>
    </source>
</evidence>
<dbReference type="Proteomes" id="UP001153678">
    <property type="component" value="Unassembled WGS sequence"/>
</dbReference>
<gene>
    <name evidence="1" type="ORF">FWILDA_LOCUS14079</name>
</gene>
<protein>
    <submittedName>
        <fullName evidence="1">14017_t:CDS:1</fullName>
    </submittedName>
</protein>
<dbReference type="EMBL" id="CAMKVN010005822">
    <property type="protein sequence ID" value="CAI2189438.1"/>
    <property type="molecule type" value="Genomic_DNA"/>
</dbReference>
<dbReference type="OrthoDB" id="1607513at2759"/>
<dbReference type="AlphaFoldDB" id="A0A9W4T1K8"/>
<accession>A0A9W4T1K8</accession>